<name>A0ABP8BG97_9ACTN</name>
<proteinExistence type="predicted"/>
<protein>
    <submittedName>
        <fullName evidence="2">Uncharacterized protein</fullName>
    </submittedName>
</protein>
<sequence length="145" mass="14878">MPGSRPQLRRDPDEGGRAVTVARAGGAGGRCGDGLCECGEACVRKGLHGRGRTGRDVWGSRTGRGVREELDGRERAGGAGREGACGRDRTGGTGCAGGGPWRVRGCAGSGRCGGEACGQGGKPYRRVEAGTRVRIVATRSLRALR</sequence>
<comment type="caution">
    <text evidence="2">The sequence shown here is derived from an EMBL/GenBank/DDBJ whole genome shotgun (WGS) entry which is preliminary data.</text>
</comment>
<accession>A0ABP8BG97</accession>
<reference evidence="3" key="1">
    <citation type="journal article" date="2019" name="Int. J. Syst. Evol. Microbiol.">
        <title>The Global Catalogue of Microorganisms (GCM) 10K type strain sequencing project: providing services to taxonomists for standard genome sequencing and annotation.</title>
        <authorList>
            <consortium name="The Broad Institute Genomics Platform"/>
            <consortium name="The Broad Institute Genome Sequencing Center for Infectious Disease"/>
            <person name="Wu L."/>
            <person name="Ma J."/>
        </authorList>
    </citation>
    <scope>NUCLEOTIDE SEQUENCE [LARGE SCALE GENOMIC DNA]</scope>
    <source>
        <strain evidence="3">JCM 17388</strain>
    </source>
</reference>
<feature type="region of interest" description="Disordered" evidence="1">
    <location>
        <begin position="50"/>
        <end position="86"/>
    </location>
</feature>
<feature type="compositionally biased region" description="Basic and acidic residues" evidence="1">
    <location>
        <begin position="65"/>
        <end position="76"/>
    </location>
</feature>
<evidence type="ECO:0000313" key="3">
    <source>
        <dbReference type="Proteomes" id="UP001501251"/>
    </source>
</evidence>
<dbReference type="EMBL" id="BAABAQ010000015">
    <property type="protein sequence ID" value="GAA4205901.1"/>
    <property type="molecule type" value="Genomic_DNA"/>
</dbReference>
<dbReference type="Proteomes" id="UP001501251">
    <property type="component" value="Unassembled WGS sequence"/>
</dbReference>
<gene>
    <name evidence="2" type="ORF">GCM10022252_67210</name>
</gene>
<keyword evidence="3" id="KW-1185">Reference proteome</keyword>
<evidence type="ECO:0000256" key="1">
    <source>
        <dbReference type="SAM" id="MobiDB-lite"/>
    </source>
</evidence>
<organism evidence="2 3">
    <name type="scientific">Streptosporangium oxazolinicum</name>
    <dbReference type="NCBI Taxonomy" id="909287"/>
    <lineage>
        <taxon>Bacteria</taxon>
        <taxon>Bacillati</taxon>
        <taxon>Actinomycetota</taxon>
        <taxon>Actinomycetes</taxon>
        <taxon>Streptosporangiales</taxon>
        <taxon>Streptosporangiaceae</taxon>
        <taxon>Streptosporangium</taxon>
    </lineage>
</organism>
<evidence type="ECO:0000313" key="2">
    <source>
        <dbReference type="EMBL" id="GAA4205901.1"/>
    </source>
</evidence>